<dbReference type="OrthoDB" id="9802365at2"/>
<reference evidence="16 17" key="1">
    <citation type="submission" date="2009-04" db="EMBL/GenBank/DDBJ databases">
        <authorList>
            <person name="Sebastian Y."/>
            <person name="Madupu R."/>
            <person name="Durkin A.S."/>
            <person name="Torralba M."/>
            <person name="Methe B."/>
            <person name="Sutton G.G."/>
            <person name="Strausberg R.L."/>
            <person name="Nelson K.E."/>
        </authorList>
    </citation>
    <scope>NUCLEOTIDE SEQUENCE [LARGE SCALE GENOMIC DNA]</scope>
    <source>
        <strain evidence="16 17">60-3</strain>
    </source>
</reference>
<evidence type="ECO:0000256" key="5">
    <source>
        <dbReference type="ARBA" id="ARBA00022023"/>
    </source>
</evidence>
<dbReference type="SUPFAM" id="SSF55811">
    <property type="entry name" value="Nudix"/>
    <property type="match status" value="1"/>
</dbReference>
<dbReference type="InterPro" id="IPR044298">
    <property type="entry name" value="MIG/MutY"/>
</dbReference>
<evidence type="ECO:0000256" key="8">
    <source>
        <dbReference type="ARBA" id="ARBA00022763"/>
    </source>
</evidence>
<dbReference type="GO" id="GO:0032357">
    <property type="term" value="F:oxidized purine DNA binding"/>
    <property type="evidence" value="ECO:0007669"/>
    <property type="project" value="TreeGrafter"/>
</dbReference>
<comment type="cofactor">
    <cofactor evidence="14">
        <name>[4Fe-4S] cluster</name>
        <dbReference type="ChEBI" id="CHEBI:49883"/>
    </cofactor>
    <text evidence="14">Binds 1 [4Fe-4S] cluster.</text>
</comment>
<dbReference type="FunFam" id="1.10.340.30:FF:000002">
    <property type="entry name" value="Adenine DNA glycosylase"/>
    <property type="match status" value="1"/>
</dbReference>
<organism evidence="16 17">
    <name type="scientific">Porphyromonas uenonis 60-3</name>
    <dbReference type="NCBI Taxonomy" id="596327"/>
    <lineage>
        <taxon>Bacteria</taxon>
        <taxon>Pseudomonadati</taxon>
        <taxon>Bacteroidota</taxon>
        <taxon>Bacteroidia</taxon>
        <taxon>Bacteroidales</taxon>
        <taxon>Porphyromonadaceae</taxon>
        <taxon>Porphyromonas</taxon>
    </lineage>
</organism>
<keyword evidence="11" id="KW-0411">Iron-sulfur</keyword>
<comment type="catalytic activity">
    <reaction evidence="1 14">
        <text>Hydrolyzes free adenine bases from 7,8-dihydro-8-oxoguanine:adenine mismatched double-stranded DNA, leaving an apurinic site.</text>
        <dbReference type="EC" id="3.2.2.31"/>
    </reaction>
</comment>
<evidence type="ECO:0000313" key="17">
    <source>
        <dbReference type="Proteomes" id="UP000003303"/>
    </source>
</evidence>
<dbReference type="Gene3D" id="3.90.79.10">
    <property type="entry name" value="Nucleoside Triphosphate Pyrophosphohydrolase"/>
    <property type="match status" value="1"/>
</dbReference>
<dbReference type="PANTHER" id="PTHR42944">
    <property type="entry name" value="ADENINE DNA GLYCOSYLASE"/>
    <property type="match status" value="1"/>
</dbReference>
<feature type="domain" description="HhH-GPD" evidence="15">
    <location>
        <begin position="36"/>
        <end position="188"/>
    </location>
</feature>
<dbReference type="GO" id="GO:0006298">
    <property type="term" value="P:mismatch repair"/>
    <property type="evidence" value="ECO:0007669"/>
    <property type="project" value="TreeGrafter"/>
</dbReference>
<evidence type="ECO:0000256" key="3">
    <source>
        <dbReference type="ARBA" id="ARBA00008343"/>
    </source>
</evidence>
<dbReference type="CDD" id="cd03431">
    <property type="entry name" value="NUDIX_DNA_Glycosylase_C-MutY"/>
    <property type="match status" value="1"/>
</dbReference>
<keyword evidence="10 14" id="KW-0408">Iron</keyword>
<dbReference type="InterPro" id="IPR005760">
    <property type="entry name" value="A/G_AdeGlyc_MutY"/>
</dbReference>
<comment type="similarity">
    <text evidence="3 14">Belongs to the Nth/MutY family.</text>
</comment>
<keyword evidence="7" id="KW-0479">Metal-binding</keyword>
<evidence type="ECO:0000256" key="1">
    <source>
        <dbReference type="ARBA" id="ARBA00000843"/>
    </source>
</evidence>
<dbReference type="EC" id="3.2.2.31" evidence="4 14"/>
<dbReference type="PANTHER" id="PTHR42944:SF1">
    <property type="entry name" value="ADENINE DNA GLYCOSYLASE"/>
    <property type="match status" value="1"/>
</dbReference>
<dbReference type="GO" id="GO:0000701">
    <property type="term" value="F:purine-specific mismatch base pair DNA N-glycosylase activity"/>
    <property type="evidence" value="ECO:0007669"/>
    <property type="project" value="UniProtKB-EC"/>
</dbReference>
<protein>
    <recommendedName>
        <fullName evidence="5 14">Adenine DNA glycosylase</fullName>
        <ecNumber evidence="4 14">3.2.2.31</ecNumber>
    </recommendedName>
</protein>
<dbReference type="GO" id="GO:0051539">
    <property type="term" value="F:4 iron, 4 sulfur cluster binding"/>
    <property type="evidence" value="ECO:0007669"/>
    <property type="project" value="UniProtKB-UniRule"/>
</dbReference>
<dbReference type="PROSITE" id="PS01155">
    <property type="entry name" value="ENDONUCLEASE_III_2"/>
    <property type="match status" value="1"/>
</dbReference>
<dbReference type="InterPro" id="IPR015797">
    <property type="entry name" value="NUDIX_hydrolase-like_dom_sf"/>
</dbReference>
<dbReference type="InterPro" id="IPR023170">
    <property type="entry name" value="HhH_base_excis_C"/>
</dbReference>
<comment type="function">
    <text evidence="2">Adenine glycosylase active on G-A mispairs. MutY also corrects error-prone DNA synthesis past GO lesions which are due to the oxidatively damaged form of guanine: 7,8-dihydro-8-oxoguanine (8-oxo-dGTP).</text>
</comment>
<dbReference type="InterPro" id="IPR011257">
    <property type="entry name" value="DNA_glycosylase"/>
</dbReference>
<dbReference type="eggNOG" id="COG1194">
    <property type="taxonomic scope" value="Bacteria"/>
</dbReference>
<dbReference type="GO" id="GO:0034039">
    <property type="term" value="F:8-oxo-7,8-dihydroguanine DNA N-glycosylase activity"/>
    <property type="evidence" value="ECO:0007669"/>
    <property type="project" value="TreeGrafter"/>
</dbReference>
<evidence type="ECO:0000256" key="9">
    <source>
        <dbReference type="ARBA" id="ARBA00022801"/>
    </source>
</evidence>
<keyword evidence="12" id="KW-0234">DNA repair</keyword>
<evidence type="ECO:0000256" key="4">
    <source>
        <dbReference type="ARBA" id="ARBA00012045"/>
    </source>
</evidence>
<evidence type="ECO:0000256" key="6">
    <source>
        <dbReference type="ARBA" id="ARBA00022485"/>
    </source>
</evidence>
<dbReference type="Pfam" id="PF00730">
    <property type="entry name" value="HhH-GPD"/>
    <property type="match status" value="1"/>
</dbReference>
<evidence type="ECO:0000256" key="14">
    <source>
        <dbReference type="RuleBase" id="RU365096"/>
    </source>
</evidence>
<evidence type="ECO:0000256" key="12">
    <source>
        <dbReference type="ARBA" id="ARBA00023204"/>
    </source>
</evidence>
<dbReference type="GO" id="GO:0035485">
    <property type="term" value="F:adenine/guanine mispair binding"/>
    <property type="evidence" value="ECO:0007669"/>
    <property type="project" value="TreeGrafter"/>
</dbReference>
<dbReference type="CDD" id="cd00056">
    <property type="entry name" value="ENDO3c"/>
    <property type="match status" value="1"/>
</dbReference>
<evidence type="ECO:0000313" key="16">
    <source>
        <dbReference type="EMBL" id="EEK17059.1"/>
    </source>
</evidence>
<dbReference type="InterPro" id="IPR004036">
    <property type="entry name" value="Endonuclease-III-like_CS2"/>
</dbReference>
<dbReference type="STRING" id="596327.PORUE0001_1013"/>
<dbReference type="RefSeq" id="WP_007365031.1">
    <property type="nucleotide sequence ID" value="NZ_ACLR01000118.1"/>
</dbReference>
<dbReference type="InterPro" id="IPR003265">
    <property type="entry name" value="HhH-GPD_domain"/>
</dbReference>
<dbReference type="GO" id="GO:0006284">
    <property type="term" value="P:base-excision repair"/>
    <property type="evidence" value="ECO:0007669"/>
    <property type="project" value="UniProtKB-UniRule"/>
</dbReference>
<dbReference type="GO" id="GO:0046872">
    <property type="term" value="F:metal ion binding"/>
    <property type="evidence" value="ECO:0007669"/>
    <property type="project" value="UniProtKB-UniRule"/>
</dbReference>
<dbReference type="SUPFAM" id="SSF48150">
    <property type="entry name" value="DNA-glycosylase"/>
    <property type="match status" value="1"/>
</dbReference>
<proteinExistence type="inferred from homology"/>
<dbReference type="AlphaFoldDB" id="C2MB00"/>
<dbReference type="Gene3D" id="1.10.1670.10">
    <property type="entry name" value="Helix-hairpin-Helix base-excision DNA repair enzymes (C-terminal)"/>
    <property type="match status" value="1"/>
</dbReference>
<dbReference type="NCBIfam" id="TIGR01084">
    <property type="entry name" value="mutY"/>
    <property type="match status" value="1"/>
</dbReference>
<evidence type="ECO:0000259" key="15">
    <source>
        <dbReference type="SMART" id="SM00478"/>
    </source>
</evidence>
<dbReference type="Proteomes" id="UP000003303">
    <property type="component" value="Unassembled WGS sequence"/>
</dbReference>
<dbReference type="Gene3D" id="1.10.340.30">
    <property type="entry name" value="Hypothetical protein, domain 2"/>
    <property type="match status" value="1"/>
</dbReference>
<sequence length="363" mass="41562">MSTLLTKLHSWYQENHRKLPWRDIHDPYRIWLSEVILQQTRIDQGTSYYLRFVEHYPTVSDLAIAPLDEVLKLWEGLGYYSRARNLHRAAQLIVHELGGTFPADYQSVRALPGIGDYTAGAVLSFAYDQPYPAVDGNVLRVLSRLYASEEPIDTTQGKKYYTALARQLVEKAPHPGLHNQAMIELGALICTPQLCDCTRCPVRSECPSADSPERASLPRKALKLSVQPRHLGYLFVLKRGLDQWQTILYQRPTGDIWAKLYQPTLLYDQPVAPQEELLLQPLPEPPAALAHCPLRPFRRYKHRLTHRQLYIDCYYTILPDSSTPRLPDGGVWVPLHDESEWLALPITLKKALQQLTSHIETAK</sequence>
<evidence type="ECO:0000256" key="7">
    <source>
        <dbReference type="ARBA" id="ARBA00022723"/>
    </source>
</evidence>
<evidence type="ECO:0000256" key="11">
    <source>
        <dbReference type="ARBA" id="ARBA00023014"/>
    </source>
</evidence>
<evidence type="ECO:0000256" key="2">
    <source>
        <dbReference type="ARBA" id="ARBA00002933"/>
    </source>
</evidence>
<accession>C2MB00</accession>
<keyword evidence="9 16" id="KW-0378">Hydrolase</keyword>
<keyword evidence="17" id="KW-1185">Reference proteome</keyword>
<comment type="caution">
    <text evidence="16">The sequence shown here is derived from an EMBL/GenBank/DDBJ whole genome shotgun (WGS) entry which is preliminary data.</text>
</comment>
<keyword evidence="13 14" id="KW-0326">Glycosidase</keyword>
<evidence type="ECO:0000256" key="13">
    <source>
        <dbReference type="ARBA" id="ARBA00023295"/>
    </source>
</evidence>
<evidence type="ECO:0000256" key="10">
    <source>
        <dbReference type="ARBA" id="ARBA00023004"/>
    </source>
</evidence>
<keyword evidence="8 14" id="KW-0227">DNA damage</keyword>
<dbReference type="SMART" id="SM00478">
    <property type="entry name" value="ENDO3c"/>
    <property type="match status" value="1"/>
</dbReference>
<dbReference type="InterPro" id="IPR029119">
    <property type="entry name" value="MutY_C"/>
</dbReference>
<name>C2MB00_9PORP</name>
<dbReference type="EMBL" id="ACLR01000118">
    <property type="protein sequence ID" value="EEK17059.1"/>
    <property type="molecule type" value="Genomic_DNA"/>
</dbReference>
<keyword evidence="6" id="KW-0004">4Fe-4S</keyword>
<gene>
    <name evidence="16" type="primary">mutY</name>
    <name evidence="16" type="ORF">PORUE0001_1013</name>
</gene>